<keyword evidence="4" id="KW-1134">Transmembrane beta strand</keyword>
<protein>
    <submittedName>
        <fullName evidence="13">Porin</fullName>
    </submittedName>
</protein>
<dbReference type="GO" id="GO:0015288">
    <property type="term" value="F:porin activity"/>
    <property type="evidence" value="ECO:0007669"/>
    <property type="project" value="UniProtKB-KW"/>
</dbReference>
<dbReference type="InterPro" id="IPR001702">
    <property type="entry name" value="Porin_Gram-ve"/>
</dbReference>
<keyword evidence="10" id="KW-0998">Cell outer membrane</keyword>
<dbReference type="PRINTS" id="PR00184">
    <property type="entry name" value="NEISSPPORIN"/>
</dbReference>
<dbReference type="RefSeq" id="WP_174950119.1">
    <property type="nucleotide sequence ID" value="NZ_CABVQH010000004.1"/>
</dbReference>
<dbReference type="SUPFAM" id="SSF56935">
    <property type="entry name" value="Porins"/>
    <property type="match status" value="1"/>
</dbReference>
<keyword evidence="5" id="KW-0812">Transmembrane</keyword>
<evidence type="ECO:0000256" key="5">
    <source>
        <dbReference type="ARBA" id="ARBA00022692"/>
    </source>
</evidence>
<reference evidence="13 14" key="1">
    <citation type="submission" date="2019-09" db="EMBL/GenBank/DDBJ databases">
        <authorList>
            <person name="Depoorter E."/>
        </authorList>
    </citation>
    <scope>NUCLEOTIDE SEQUENCE [LARGE SCALE GENOMIC DNA]</scope>
    <source>
        <strain evidence="13">R-18109</strain>
    </source>
</reference>
<comment type="subcellular location">
    <subcellularLocation>
        <location evidence="1">Cell outer membrane</location>
        <topology evidence="1">Multi-pass membrane protein</topology>
    </subcellularLocation>
</comment>
<keyword evidence="6 11" id="KW-0732">Signal</keyword>
<evidence type="ECO:0000256" key="8">
    <source>
        <dbReference type="ARBA" id="ARBA00023114"/>
    </source>
</evidence>
<evidence type="ECO:0000256" key="6">
    <source>
        <dbReference type="ARBA" id="ARBA00022729"/>
    </source>
</evidence>
<keyword evidence="3" id="KW-0813">Transport</keyword>
<feature type="domain" description="Porin" evidence="12">
    <location>
        <begin position="12"/>
        <end position="345"/>
    </location>
</feature>
<gene>
    <name evidence="13" type="ORF">BLA18109_01779</name>
</gene>
<dbReference type="InterPro" id="IPR002299">
    <property type="entry name" value="Porin_Neis"/>
</dbReference>
<feature type="signal peptide" evidence="11">
    <location>
        <begin position="1"/>
        <end position="22"/>
    </location>
</feature>
<dbReference type="EMBL" id="CABVQH010000004">
    <property type="protein sequence ID" value="VWC62366.1"/>
    <property type="molecule type" value="Genomic_DNA"/>
</dbReference>
<evidence type="ECO:0000313" key="14">
    <source>
        <dbReference type="Proteomes" id="UP000494260"/>
    </source>
</evidence>
<accession>A0A6P2TXA0</accession>
<evidence type="ECO:0000256" key="9">
    <source>
        <dbReference type="ARBA" id="ARBA00023136"/>
    </source>
</evidence>
<dbReference type="PRINTS" id="PR00182">
    <property type="entry name" value="ECOLNEIPORIN"/>
</dbReference>
<dbReference type="GO" id="GO:0009279">
    <property type="term" value="C:cell outer membrane"/>
    <property type="evidence" value="ECO:0007669"/>
    <property type="project" value="UniProtKB-SubCell"/>
</dbReference>
<dbReference type="GO" id="GO:0034220">
    <property type="term" value="P:monoatomic ion transmembrane transport"/>
    <property type="evidence" value="ECO:0007669"/>
    <property type="project" value="InterPro"/>
</dbReference>
<evidence type="ECO:0000256" key="2">
    <source>
        <dbReference type="ARBA" id="ARBA00011233"/>
    </source>
</evidence>
<evidence type="ECO:0000313" key="13">
    <source>
        <dbReference type="EMBL" id="VWC62366.1"/>
    </source>
</evidence>
<dbReference type="PANTHER" id="PTHR34501:SF9">
    <property type="entry name" value="MAJOR OUTER MEMBRANE PROTEIN P.IA"/>
    <property type="match status" value="1"/>
</dbReference>
<evidence type="ECO:0000256" key="4">
    <source>
        <dbReference type="ARBA" id="ARBA00022452"/>
    </source>
</evidence>
<evidence type="ECO:0000256" key="7">
    <source>
        <dbReference type="ARBA" id="ARBA00023065"/>
    </source>
</evidence>
<name>A0A6P2TXA0_BURL3</name>
<keyword evidence="9" id="KW-0472">Membrane</keyword>
<organism evidence="13 14">
    <name type="scientific">Burkholderia lata (strain ATCC 17760 / DSM 23089 / LMG 22485 / NCIMB 9086 / R18194 / 383)</name>
    <dbReference type="NCBI Taxonomy" id="482957"/>
    <lineage>
        <taxon>Bacteria</taxon>
        <taxon>Pseudomonadati</taxon>
        <taxon>Pseudomonadota</taxon>
        <taxon>Betaproteobacteria</taxon>
        <taxon>Burkholderiales</taxon>
        <taxon>Burkholderiaceae</taxon>
        <taxon>Burkholderia</taxon>
        <taxon>Burkholderia cepacia complex</taxon>
    </lineage>
</organism>
<evidence type="ECO:0000259" key="12">
    <source>
        <dbReference type="Pfam" id="PF13609"/>
    </source>
</evidence>
<dbReference type="InterPro" id="IPR050298">
    <property type="entry name" value="Gram-neg_bact_OMP"/>
</dbReference>
<sequence length="382" mass="40257">MKKSGTAIASGLMAVVSIGAHAQSSVTLYGTIDDGVNYVSNEKGAKAVQMVSGTAPGNRLGFKGSEDLGGGMRAIFTIENGYDSNTGKLGQGGLMFGRQAFVGLSSDYGTVTLGRQYDELSGEYLGLLEAGDNFTGYLGAHAADVDNLNDTYRINNSIKYMTPDYHGFSAAALYGFGGVAGDMAANRVISVGASYHQGGFSAAAAYEKVNNPGVAVLGATSNPSPNAVFTTALTTPIWGGYQSAGKLQIYGAGLAYTLGNATARFVYTNTRFEQIAQTLNTPYLGQAVFHNYEANVEYRFTPAVDVGLGYTYTDAPRAKYQQINFAAQYFLSKRTSLYAIAVYQHASGIDSYGQSAVAQINEVTASSTPNQLLVRAGLSVKF</sequence>
<feature type="chain" id="PRO_5026869027" evidence="11">
    <location>
        <begin position="23"/>
        <end position="382"/>
    </location>
</feature>
<dbReference type="Pfam" id="PF13609">
    <property type="entry name" value="Porin_4"/>
    <property type="match status" value="1"/>
</dbReference>
<comment type="subunit">
    <text evidence="2">Homotrimer.</text>
</comment>
<dbReference type="InterPro" id="IPR033900">
    <property type="entry name" value="Gram_neg_porin_domain"/>
</dbReference>
<dbReference type="Proteomes" id="UP000494260">
    <property type="component" value="Unassembled WGS sequence"/>
</dbReference>
<dbReference type="InterPro" id="IPR023614">
    <property type="entry name" value="Porin_dom_sf"/>
</dbReference>
<evidence type="ECO:0000256" key="11">
    <source>
        <dbReference type="SAM" id="SignalP"/>
    </source>
</evidence>
<evidence type="ECO:0000256" key="3">
    <source>
        <dbReference type="ARBA" id="ARBA00022448"/>
    </source>
</evidence>
<dbReference type="CDD" id="cd00342">
    <property type="entry name" value="gram_neg_porins"/>
    <property type="match status" value="1"/>
</dbReference>
<evidence type="ECO:0000256" key="1">
    <source>
        <dbReference type="ARBA" id="ARBA00004571"/>
    </source>
</evidence>
<dbReference type="PANTHER" id="PTHR34501">
    <property type="entry name" value="PROTEIN YDDL-RELATED"/>
    <property type="match status" value="1"/>
</dbReference>
<dbReference type="Gene3D" id="2.40.160.10">
    <property type="entry name" value="Porin"/>
    <property type="match status" value="1"/>
</dbReference>
<keyword evidence="7" id="KW-0406">Ion transport</keyword>
<dbReference type="AlphaFoldDB" id="A0A6P2TXA0"/>
<dbReference type="GO" id="GO:0046930">
    <property type="term" value="C:pore complex"/>
    <property type="evidence" value="ECO:0007669"/>
    <property type="project" value="UniProtKB-KW"/>
</dbReference>
<evidence type="ECO:0000256" key="10">
    <source>
        <dbReference type="ARBA" id="ARBA00023237"/>
    </source>
</evidence>
<proteinExistence type="predicted"/>
<keyword evidence="8" id="KW-0626">Porin</keyword>